<comment type="caution">
    <text evidence="2">The sequence shown here is derived from an EMBL/GenBank/DDBJ whole genome shotgun (WGS) entry which is preliminary data.</text>
</comment>
<accession>A0A3S4ZPY7</accession>
<organism evidence="2 3">
    <name type="scientific">Protopolystoma xenopodis</name>
    <dbReference type="NCBI Taxonomy" id="117903"/>
    <lineage>
        <taxon>Eukaryota</taxon>
        <taxon>Metazoa</taxon>
        <taxon>Spiralia</taxon>
        <taxon>Lophotrochozoa</taxon>
        <taxon>Platyhelminthes</taxon>
        <taxon>Monogenea</taxon>
        <taxon>Polyopisthocotylea</taxon>
        <taxon>Polystomatidea</taxon>
        <taxon>Polystomatidae</taxon>
        <taxon>Protopolystoma</taxon>
    </lineage>
</organism>
<protein>
    <submittedName>
        <fullName evidence="2">Uncharacterized protein</fullName>
    </submittedName>
</protein>
<evidence type="ECO:0000313" key="3">
    <source>
        <dbReference type="Proteomes" id="UP000784294"/>
    </source>
</evidence>
<evidence type="ECO:0000313" key="2">
    <source>
        <dbReference type="EMBL" id="VEL08986.1"/>
    </source>
</evidence>
<reference evidence="2" key="1">
    <citation type="submission" date="2018-11" db="EMBL/GenBank/DDBJ databases">
        <authorList>
            <consortium name="Pathogen Informatics"/>
        </authorList>
    </citation>
    <scope>NUCLEOTIDE SEQUENCE</scope>
</reference>
<feature type="region of interest" description="Disordered" evidence="1">
    <location>
        <begin position="16"/>
        <end position="44"/>
    </location>
</feature>
<feature type="compositionally biased region" description="Low complexity" evidence="1">
    <location>
        <begin position="16"/>
        <end position="31"/>
    </location>
</feature>
<sequence length="82" mass="8716">MLVSLVRRSIRRLPSANPSSLSALSTLSKPSNESQQTRDVSGVTTSLTSQGMRSISVAHSSFKLLVSGGNGMCYTTQNISLE</sequence>
<proteinExistence type="predicted"/>
<dbReference type="AlphaFoldDB" id="A0A3S4ZPY7"/>
<keyword evidence="3" id="KW-1185">Reference proteome</keyword>
<dbReference type="Proteomes" id="UP000784294">
    <property type="component" value="Unassembled WGS sequence"/>
</dbReference>
<name>A0A3S4ZPY7_9PLAT</name>
<dbReference type="EMBL" id="CAAALY010005198">
    <property type="protein sequence ID" value="VEL08986.1"/>
    <property type="molecule type" value="Genomic_DNA"/>
</dbReference>
<gene>
    <name evidence="2" type="ORF">PXEA_LOCUS2426</name>
</gene>
<evidence type="ECO:0000256" key="1">
    <source>
        <dbReference type="SAM" id="MobiDB-lite"/>
    </source>
</evidence>
<feature type="compositionally biased region" description="Polar residues" evidence="1">
    <location>
        <begin position="32"/>
        <end position="44"/>
    </location>
</feature>